<sequence length="394" mass="41771">MKKPGENREFRKLPTAAARRQAVEKLTRAGLANIGAFTLSESAAATRNCENMIGAVQIPIGIAGPLPVVGAGGQITRYYLPLATTEGALVASVNRGCKAISVSGGAVAAAYRAGVSRGPVFRTEGLEANNRLFDYVDSHLEHFRKITLSTSGHLTLRDLDTKSTGRYRFVRFMFDSRDAMGMNMATIATDLIVRDIEAATGARCLSLSGNFCTDKKPAWQNFLNNRGYKVWAESLLNPDALRILRTTPEGIFETWLSKCMVGSAMAGSMGFNAQFANVLAALFLSTGQDLAHIAECAVGMTTMEVSGENLYVSVYLPDLMVGTVGGGTGLATQQEALSILGLVGGRDGENGLKLAEVMGAAVLAGEISLLASLSEGSLARAHQTLARGGKQIRQ</sequence>
<comment type="similarity">
    <text evidence="1">Belongs to the HMG-CoA reductase family.</text>
</comment>
<dbReference type="PANTHER" id="PTHR10572:SF24">
    <property type="entry name" value="3-HYDROXY-3-METHYLGLUTARYL-COENZYME A REDUCTASE"/>
    <property type="match status" value="1"/>
</dbReference>
<dbReference type="InterPro" id="IPR023076">
    <property type="entry name" value="HMG_CoA_Rdtase_CS"/>
</dbReference>
<dbReference type="InterPro" id="IPR009023">
    <property type="entry name" value="HMG_CoA_Rdtase_NAD(P)-bd_sf"/>
</dbReference>
<keyword evidence="3" id="KW-0521">NADP</keyword>
<evidence type="ECO:0000256" key="2">
    <source>
        <dbReference type="ARBA" id="ARBA00012999"/>
    </source>
</evidence>
<dbReference type="CDD" id="cd00643">
    <property type="entry name" value="HMG-CoA_reductase_classI"/>
    <property type="match status" value="1"/>
</dbReference>
<proteinExistence type="inferred from homology"/>
<dbReference type="SUPFAM" id="SSF56542">
    <property type="entry name" value="Substrate-binding domain of HMG-CoA reductase"/>
    <property type="match status" value="1"/>
</dbReference>
<dbReference type="PANTHER" id="PTHR10572">
    <property type="entry name" value="3-HYDROXY-3-METHYLGLUTARYL-COENZYME A REDUCTASE"/>
    <property type="match status" value="1"/>
</dbReference>
<dbReference type="AlphaFoldDB" id="A0A1F5YP34"/>
<dbReference type="PRINTS" id="PR00071">
    <property type="entry name" value="HMGCOARDTASE"/>
</dbReference>
<dbReference type="GO" id="GO:0015936">
    <property type="term" value="P:coenzyme A metabolic process"/>
    <property type="evidence" value="ECO:0007669"/>
    <property type="project" value="InterPro"/>
</dbReference>
<dbReference type="GO" id="GO:0008299">
    <property type="term" value="P:isoprenoid biosynthetic process"/>
    <property type="evidence" value="ECO:0007669"/>
    <property type="project" value="InterPro"/>
</dbReference>
<dbReference type="SUPFAM" id="SSF55035">
    <property type="entry name" value="NAD-binding domain of HMG-CoA reductase"/>
    <property type="match status" value="1"/>
</dbReference>
<dbReference type="PROSITE" id="PS00066">
    <property type="entry name" value="HMG_COA_REDUCTASE_1"/>
    <property type="match status" value="1"/>
</dbReference>
<evidence type="ECO:0000313" key="5">
    <source>
        <dbReference type="EMBL" id="OGG01622.1"/>
    </source>
</evidence>
<dbReference type="InterPro" id="IPR009029">
    <property type="entry name" value="HMG_CoA_Rdtase_sub-bd_dom_sf"/>
</dbReference>
<dbReference type="InterPro" id="IPR004554">
    <property type="entry name" value="HMG_CoA_Rdtase_eu_arc"/>
</dbReference>
<evidence type="ECO:0000313" key="6">
    <source>
        <dbReference type="Proteomes" id="UP000178448"/>
    </source>
</evidence>
<dbReference type="InterPro" id="IPR023074">
    <property type="entry name" value="HMG_CoA_Rdtase_cat_sf"/>
</dbReference>
<name>A0A1F5YP34_9BACT</name>
<evidence type="ECO:0000256" key="3">
    <source>
        <dbReference type="ARBA" id="ARBA00022857"/>
    </source>
</evidence>
<organism evidence="5 6">
    <name type="scientific">Candidatus Gottesmanbacteria bacterium RBG_16_52_11</name>
    <dbReference type="NCBI Taxonomy" id="1798374"/>
    <lineage>
        <taxon>Bacteria</taxon>
        <taxon>Candidatus Gottesmaniibacteriota</taxon>
    </lineage>
</organism>
<dbReference type="Pfam" id="PF00368">
    <property type="entry name" value="HMG-CoA_red"/>
    <property type="match status" value="1"/>
</dbReference>
<keyword evidence="4" id="KW-0560">Oxidoreductase</keyword>
<dbReference type="EC" id="1.1.1.34" evidence="2"/>
<dbReference type="STRING" id="1798374.A2Z33_07595"/>
<accession>A0A1F5YP34</accession>
<dbReference type="GO" id="GO:0004420">
    <property type="term" value="F:hydroxymethylglutaryl-CoA reductase (NADPH) activity"/>
    <property type="evidence" value="ECO:0007669"/>
    <property type="project" value="UniProtKB-EC"/>
</dbReference>
<dbReference type="PROSITE" id="PS00318">
    <property type="entry name" value="HMG_COA_REDUCTASE_2"/>
    <property type="match status" value="1"/>
</dbReference>
<dbReference type="PROSITE" id="PS50065">
    <property type="entry name" value="HMG_COA_REDUCTASE_4"/>
    <property type="match status" value="1"/>
</dbReference>
<dbReference type="Gene3D" id="3.30.70.420">
    <property type="entry name" value="Hydroxymethylglutaryl-CoA reductase, class I/II, NAD/NADP-binding domain"/>
    <property type="match status" value="1"/>
</dbReference>
<evidence type="ECO:0000256" key="1">
    <source>
        <dbReference type="ARBA" id="ARBA00007661"/>
    </source>
</evidence>
<reference evidence="5 6" key="1">
    <citation type="journal article" date="2016" name="Nat. Commun.">
        <title>Thousands of microbial genomes shed light on interconnected biogeochemical processes in an aquifer system.</title>
        <authorList>
            <person name="Anantharaman K."/>
            <person name="Brown C.T."/>
            <person name="Hug L.A."/>
            <person name="Sharon I."/>
            <person name="Castelle C.J."/>
            <person name="Probst A.J."/>
            <person name="Thomas B.C."/>
            <person name="Singh A."/>
            <person name="Wilkins M.J."/>
            <person name="Karaoz U."/>
            <person name="Brodie E.L."/>
            <person name="Williams K.H."/>
            <person name="Hubbard S.S."/>
            <person name="Banfield J.F."/>
        </authorList>
    </citation>
    <scope>NUCLEOTIDE SEQUENCE [LARGE SCALE GENOMIC DNA]</scope>
</reference>
<comment type="caution">
    <text evidence="5">The sequence shown here is derived from an EMBL/GenBank/DDBJ whole genome shotgun (WGS) entry which is preliminary data.</text>
</comment>
<dbReference type="EMBL" id="MFJD01000012">
    <property type="protein sequence ID" value="OGG01622.1"/>
    <property type="molecule type" value="Genomic_DNA"/>
</dbReference>
<dbReference type="Proteomes" id="UP000178448">
    <property type="component" value="Unassembled WGS sequence"/>
</dbReference>
<protein>
    <recommendedName>
        <fullName evidence="2">hydroxymethylglutaryl-CoA reductase (NADPH)</fullName>
        <ecNumber evidence="2">1.1.1.34</ecNumber>
    </recommendedName>
</protein>
<dbReference type="InterPro" id="IPR002202">
    <property type="entry name" value="HMG_CoA_Rdtase"/>
</dbReference>
<evidence type="ECO:0000256" key="4">
    <source>
        <dbReference type="ARBA" id="ARBA00023002"/>
    </source>
</evidence>
<gene>
    <name evidence="5" type="ORF">A2Z33_07595</name>
</gene>
<dbReference type="Gene3D" id="3.90.770.10">
    <property type="entry name" value="3-hydroxy-3-methylglutaryl-coenzyme A Reductase, Chain A, domain 2"/>
    <property type="match status" value="1"/>
</dbReference>